<reference evidence="1" key="2">
    <citation type="submission" date="2020-06" db="EMBL/GenBank/DDBJ databases">
        <title>Helianthus annuus Genome sequencing and assembly Release 2.</title>
        <authorList>
            <person name="Gouzy J."/>
            <person name="Langlade N."/>
            <person name="Munos S."/>
        </authorList>
    </citation>
    <scope>NUCLEOTIDE SEQUENCE</scope>
    <source>
        <tissue evidence="1">Leaves</tissue>
    </source>
</reference>
<dbReference type="EMBL" id="MNCJ02000325">
    <property type="protein sequence ID" value="KAF5785080.1"/>
    <property type="molecule type" value="Genomic_DNA"/>
</dbReference>
<evidence type="ECO:0000313" key="2">
    <source>
        <dbReference type="Proteomes" id="UP000215914"/>
    </source>
</evidence>
<reference evidence="1" key="1">
    <citation type="journal article" date="2017" name="Nature">
        <title>The sunflower genome provides insights into oil metabolism, flowering and Asterid evolution.</title>
        <authorList>
            <person name="Badouin H."/>
            <person name="Gouzy J."/>
            <person name="Grassa C.J."/>
            <person name="Murat F."/>
            <person name="Staton S.E."/>
            <person name="Cottret L."/>
            <person name="Lelandais-Briere C."/>
            <person name="Owens G.L."/>
            <person name="Carrere S."/>
            <person name="Mayjonade B."/>
            <person name="Legrand L."/>
            <person name="Gill N."/>
            <person name="Kane N.C."/>
            <person name="Bowers J.E."/>
            <person name="Hubner S."/>
            <person name="Bellec A."/>
            <person name="Berard A."/>
            <person name="Berges H."/>
            <person name="Blanchet N."/>
            <person name="Boniface M.C."/>
            <person name="Brunel D."/>
            <person name="Catrice O."/>
            <person name="Chaidir N."/>
            <person name="Claudel C."/>
            <person name="Donnadieu C."/>
            <person name="Faraut T."/>
            <person name="Fievet G."/>
            <person name="Helmstetter N."/>
            <person name="King M."/>
            <person name="Knapp S.J."/>
            <person name="Lai Z."/>
            <person name="Le Paslier M.C."/>
            <person name="Lippi Y."/>
            <person name="Lorenzon L."/>
            <person name="Mandel J.R."/>
            <person name="Marage G."/>
            <person name="Marchand G."/>
            <person name="Marquand E."/>
            <person name="Bret-Mestries E."/>
            <person name="Morien E."/>
            <person name="Nambeesan S."/>
            <person name="Nguyen T."/>
            <person name="Pegot-Espagnet P."/>
            <person name="Pouilly N."/>
            <person name="Raftis F."/>
            <person name="Sallet E."/>
            <person name="Schiex T."/>
            <person name="Thomas J."/>
            <person name="Vandecasteele C."/>
            <person name="Vares D."/>
            <person name="Vear F."/>
            <person name="Vautrin S."/>
            <person name="Crespi M."/>
            <person name="Mangin B."/>
            <person name="Burke J.M."/>
            <person name="Salse J."/>
            <person name="Munos S."/>
            <person name="Vincourt P."/>
            <person name="Rieseberg L.H."/>
            <person name="Langlade N.B."/>
        </authorList>
    </citation>
    <scope>NUCLEOTIDE SEQUENCE</scope>
    <source>
        <tissue evidence="1">Leaves</tissue>
    </source>
</reference>
<protein>
    <submittedName>
        <fullName evidence="1">Uncharacterized protein</fullName>
    </submittedName>
</protein>
<gene>
    <name evidence="1" type="ORF">HanXRQr2_Chr10g0424371</name>
</gene>
<dbReference type="AlphaFoldDB" id="A0A9K3HVC2"/>
<keyword evidence="2" id="KW-1185">Reference proteome</keyword>
<dbReference type="Gramene" id="mRNA:HanXRQr2_Chr10g0424371">
    <property type="protein sequence ID" value="mRNA:HanXRQr2_Chr10g0424371"/>
    <property type="gene ID" value="HanXRQr2_Chr10g0424371"/>
</dbReference>
<comment type="caution">
    <text evidence="1">The sequence shown here is derived from an EMBL/GenBank/DDBJ whole genome shotgun (WGS) entry which is preliminary data.</text>
</comment>
<accession>A0A9K3HVC2</accession>
<organism evidence="1 2">
    <name type="scientific">Helianthus annuus</name>
    <name type="common">Common sunflower</name>
    <dbReference type="NCBI Taxonomy" id="4232"/>
    <lineage>
        <taxon>Eukaryota</taxon>
        <taxon>Viridiplantae</taxon>
        <taxon>Streptophyta</taxon>
        <taxon>Embryophyta</taxon>
        <taxon>Tracheophyta</taxon>
        <taxon>Spermatophyta</taxon>
        <taxon>Magnoliopsida</taxon>
        <taxon>eudicotyledons</taxon>
        <taxon>Gunneridae</taxon>
        <taxon>Pentapetalae</taxon>
        <taxon>asterids</taxon>
        <taxon>campanulids</taxon>
        <taxon>Asterales</taxon>
        <taxon>Asteraceae</taxon>
        <taxon>Asteroideae</taxon>
        <taxon>Heliantheae alliance</taxon>
        <taxon>Heliantheae</taxon>
        <taxon>Helianthus</taxon>
    </lineage>
</organism>
<name>A0A9K3HVC2_HELAN</name>
<proteinExistence type="predicted"/>
<evidence type="ECO:0000313" key="1">
    <source>
        <dbReference type="EMBL" id="KAF5785080.1"/>
    </source>
</evidence>
<sequence>MVSGIETEQRYSFLAIFGIGTFSAGTDIELIPNIYPLIKSADF</sequence>
<dbReference type="Proteomes" id="UP000215914">
    <property type="component" value="Unassembled WGS sequence"/>
</dbReference>